<organism evidence="3">
    <name type="scientific">Alexandrium catenella</name>
    <name type="common">Red tide dinoflagellate</name>
    <name type="synonym">Gonyaulax catenella</name>
    <dbReference type="NCBI Taxonomy" id="2925"/>
    <lineage>
        <taxon>Eukaryota</taxon>
        <taxon>Sar</taxon>
        <taxon>Alveolata</taxon>
        <taxon>Dinophyceae</taxon>
        <taxon>Gonyaulacales</taxon>
        <taxon>Pyrocystaceae</taxon>
        <taxon>Alexandrium</taxon>
    </lineage>
</organism>
<evidence type="ECO:0000256" key="1">
    <source>
        <dbReference type="ARBA" id="ARBA00008102"/>
    </source>
</evidence>
<dbReference type="Pfam" id="PF05351">
    <property type="entry name" value="GMP_PDE_delta"/>
    <property type="match status" value="1"/>
</dbReference>
<dbReference type="InterPro" id="IPR014756">
    <property type="entry name" value="Ig_E-set"/>
</dbReference>
<feature type="domain" description="GMP phosphodiesterase delta subunit" evidence="2">
    <location>
        <begin position="54"/>
        <end position="192"/>
    </location>
</feature>
<dbReference type="EMBL" id="HBGE01014814">
    <property type="protein sequence ID" value="CAD9103910.1"/>
    <property type="molecule type" value="Transcribed_RNA"/>
</dbReference>
<dbReference type="InterPro" id="IPR037036">
    <property type="entry name" value="PDED_dom_sf"/>
</dbReference>
<evidence type="ECO:0000259" key="2">
    <source>
        <dbReference type="Pfam" id="PF05351"/>
    </source>
</evidence>
<comment type="similarity">
    <text evidence="1">Belongs to the PDE6D/unc-119 family.</text>
</comment>
<dbReference type="AlphaFoldDB" id="A0A7S1PVQ4"/>
<reference evidence="3" key="1">
    <citation type="submission" date="2021-01" db="EMBL/GenBank/DDBJ databases">
        <authorList>
            <person name="Corre E."/>
            <person name="Pelletier E."/>
            <person name="Niang G."/>
            <person name="Scheremetjew M."/>
            <person name="Finn R."/>
            <person name="Kale V."/>
            <person name="Holt S."/>
            <person name="Cochrane G."/>
            <person name="Meng A."/>
            <person name="Brown T."/>
            <person name="Cohen L."/>
        </authorList>
    </citation>
    <scope>NUCLEOTIDE SEQUENCE</scope>
    <source>
        <strain evidence="3">OF101</strain>
    </source>
</reference>
<dbReference type="InterPro" id="IPR008015">
    <property type="entry name" value="PDED_dom"/>
</dbReference>
<protein>
    <recommendedName>
        <fullName evidence="2">GMP phosphodiesterase delta subunit domain-containing protein</fullName>
    </recommendedName>
</protein>
<dbReference type="SUPFAM" id="SSF81296">
    <property type="entry name" value="E set domains"/>
    <property type="match status" value="1"/>
</dbReference>
<gene>
    <name evidence="3" type="ORF">ACAT0790_LOCUS8755</name>
</gene>
<proteinExistence type="inferred from homology"/>
<dbReference type="GO" id="GO:0005737">
    <property type="term" value="C:cytoplasm"/>
    <property type="evidence" value="ECO:0007669"/>
    <property type="project" value="TreeGrafter"/>
</dbReference>
<dbReference type="Gene3D" id="2.70.50.40">
    <property type="entry name" value="GMP phosphodiesterase, delta subunit"/>
    <property type="match status" value="1"/>
</dbReference>
<accession>A0A7S1PVQ4</accession>
<dbReference type="PANTHER" id="PTHR12976:SF0">
    <property type="entry name" value="RETINAL ROD RHODOPSIN-SENSITIVE CGMP 3',5'-CYCLIC PHOSPHODIESTERASE SUBUNIT DELTA"/>
    <property type="match status" value="1"/>
</dbReference>
<sequence length="193" mass="21665">MAQAACAPLPTHLATLPVTLEDPARASHLGAHAMVETGGSMGQLTAEAAARLETIRQGFRINGMNMRDASTGKVLWENNDWDINREETEAQVPREILKCRQVSREINFSSQEVMQGLRLVQTVYFKGEHLEEWNFAFGFVIPNSTNTWQQTIEAAEEEDMIPAELLSGNIVMETTFYDGEATILTQKVRIYYV</sequence>
<dbReference type="PANTHER" id="PTHR12976">
    <property type="entry name" value="RETINAL ROD RHODOPSIN-SENSITIVE CGMP 3',5'-CYCLIC PHOSPHODIESTERASE DELTA-SUBUNIT"/>
    <property type="match status" value="1"/>
</dbReference>
<name>A0A7S1PVQ4_ALECA</name>
<evidence type="ECO:0000313" key="3">
    <source>
        <dbReference type="EMBL" id="CAD9103910.1"/>
    </source>
</evidence>